<keyword evidence="4 7" id="KW-1133">Transmembrane helix</keyword>
<proteinExistence type="inferred from homology"/>
<evidence type="ECO:0000313" key="10">
    <source>
        <dbReference type="EMBL" id="GHC12653.1"/>
    </source>
</evidence>
<dbReference type="GO" id="GO:0017038">
    <property type="term" value="P:protein import"/>
    <property type="evidence" value="ECO:0007669"/>
    <property type="project" value="TreeGrafter"/>
</dbReference>
<feature type="chain" id="PRO_5035192969" evidence="8">
    <location>
        <begin position="27"/>
        <end position="248"/>
    </location>
</feature>
<gene>
    <name evidence="10" type="ORF">GCM10007047_32540</name>
</gene>
<evidence type="ECO:0000256" key="6">
    <source>
        <dbReference type="RuleBase" id="RU004057"/>
    </source>
</evidence>
<dbReference type="RefSeq" id="WP_189517233.1">
    <property type="nucleotide sequence ID" value="NZ_BMXG01000029.1"/>
</dbReference>
<evidence type="ECO:0000256" key="2">
    <source>
        <dbReference type="ARBA" id="ARBA00022475"/>
    </source>
</evidence>
<evidence type="ECO:0000259" key="9">
    <source>
        <dbReference type="Pfam" id="PF01618"/>
    </source>
</evidence>
<accession>A0A8J3GE98</accession>
<reference evidence="10" key="2">
    <citation type="submission" date="2020-09" db="EMBL/GenBank/DDBJ databases">
        <authorList>
            <person name="Sun Q."/>
            <person name="Kim S."/>
        </authorList>
    </citation>
    <scope>NUCLEOTIDE SEQUENCE</scope>
    <source>
        <strain evidence="10">KCTC 12870</strain>
    </source>
</reference>
<evidence type="ECO:0000256" key="8">
    <source>
        <dbReference type="SAM" id="SignalP"/>
    </source>
</evidence>
<keyword evidence="5 7" id="KW-0472">Membrane</keyword>
<evidence type="ECO:0000256" key="5">
    <source>
        <dbReference type="ARBA" id="ARBA00023136"/>
    </source>
</evidence>
<sequence length="248" mass="26630">MKSTIITQRAFALGCAALVGASTLYAQEGATAEEGKSLFALIGEGGWAMIPLGLCSIFMFFLIFYCWKETVRKKFIPEGMITQASSYLQARQVSEAQMALQESDSVLSRALVPALSKARPERHDANRAKVETILVENLESEENAVGQWVNYLNVVATVAPMIGLLGTVSGMISAFQTIGTGGMGRPELLAGSIGEALITTATGLVIGIPSMVFYFVMKNRLGNQMIATVQTASNLIDVLAEESEYVTE</sequence>
<dbReference type="PANTHER" id="PTHR30625:SF11">
    <property type="entry name" value="MOTA_TOLQ_EXBB PROTON CHANNEL DOMAIN-CONTAINING PROTEIN"/>
    <property type="match status" value="1"/>
</dbReference>
<keyword evidence="6" id="KW-0813">Transport</keyword>
<keyword evidence="8" id="KW-0732">Signal</keyword>
<evidence type="ECO:0000256" key="4">
    <source>
        <dbReference type="ARBA" id="ARBA00022989"/>
    </source>
</evidence>
<dbReference type="GO" id="GO:0005886">
    <property type="term" value="C:plasma membrane"/>
    <property type="evidence" value="ECO:0007669"/>
    <property type="project" value="UniProtKB-SubCell"/>
</dbReference>
<dbReference type="Pfam" id="PF01618">
    <property type="entry name" value="MotA_ExbB"/>
    <property type="match status" value="1"/>
</dbReference>
<dbReference type="PANTHER" id="PTHR30625">
    <property type="entry name" value="PROTEIN TOLQ"/>
    <property type="match status" value="1"/>
</dbReference>
<comment type="caution">
    <text evidence="10">The sequence shown here is derived from an EMBL/GenBank/DDBJ whole genome shotgun (WGS) entry which is preliminary data.</text>
</comment>
<dbReference type="InterPro" id="IPR002898">
    <property type="entry name" value="MotA_ExbB_proton_chnl"/>
</dbReference>
<feature type="transmembrane region" description="Helical" evidence="7">
    <location>
        <begin position="151"/>
        <end position="176"/>
    </location>
</feature>
<organism evidence="10 11">
    <name type="scientific">Cerasicoccus arenae</name>
    <dbReference type="NCBI Taxonomy" id="424488"/>
    <lineage>
        <taxon>Bacteria</taxon>
        <taxon>Pseudomonadati</taxon>
        <taxon>Verrucomicrobiota</taxon>
        <taxon>Opitutia</taxon>
        <taxon>Puniceicoccales</taxon>
        <taxon>Cerasicoccaceae</taxon>
        <taxon>Cerasicoccus</taxon>
    </lineage>
</organism>
<comment type="similarity">
    <text evidence="6">Belongs to the exbB/tolQ family.</text>
</comment>
<feature type="transmembrane region" description="Helical" evidence="7">
    <location>
        <begin position="196"/>
        <end position="216"/>
    </location>
</feature>
<keyword evidence="2" id="KW-1003">Cell membrane</keyword>
<reference evidence="10" key="1">
    <citation type="journal article" date="2014" name="Int. J. Syst. Evol. Microbiol.">
        <title>Complete genome sequence of Corynebacterium casei LMG S-19264T (=DSM 44701T), isolated from a smear-ripened cheese.</title>
        <authorList>
            <consortium name="US DOE Joint Genome Institute (JGI-PGF)"/>
            <person name="Walter F."/>
            <person name="Albersmeier A."/>
            <person name="Kalinowski J."/>
            <person name="Ruckert C."/>
        </authorList>
    </citation>
    <scope>NUCLEOTIDE SEQUENCE</scope>
    <source>
        <strain evidence="10">KCTC 12870</strain>
    </source>
</reference>
<protein>
    <submittedName>
        <fullName evidence="10">Translocation protein TolQ</fullName>
    </submittedName>
</protein>
<evidence type="ECO:0000256" key="7">
    <source>
        <dbReference type="SAM" id="Phobius"/>
    </source>
</evidence>
<dbReference type="InterPro" id="IPR050790">
    <property type="entry name" value="ExbB/TolQ_transport"/>
</dbReference>
<evidence type="ECO:0000256" key="1">
    <source>
        <dbReference type="ARBA" id="ARBA00004651"/>
    </source>
</evidence>
<keyword evidence="6" id="KW-0653">Protein transport</keyword>
<feature type="transmembrane region" description="Helical" evidence="7">
    <location>
        <begin position="45"/>
        <end position="67"/>
    </location>
</feature>
<comment type="subcellular location">
    <subcellularLocation>
        <location evidence="1">Cell membrane</location>
        <topology evidence="1">Multi-pass membrane protein</topology>
    </subcellularLocation>
    <subcellularLocation>
        <location evidence="6">Membrane</location>
        <topology evidence="6">Multi-pass membrane protein</topology>
    </subcellularLocation>
</comment>
<keyword evidence="11" id="KW-1185">Reference proteome</keyword>
<keyword evidence="3 7" id="KW-0812">Transmembrane</keyword>
<dbReference type="EMBL" id="BMXG01000029">
    <property type="protein sequence ID" value="GHC12653.1"/>
    <property type="molecule type" value="Genomic_DNA"/>
</dbReference>
<dbReference type="AlphaFoldDB" id="A0A8J3GE98"/>
<feature type="domain" description="MotA/TolQ/ExbB proton channel" evidence="9">
    <location>
        <begin position="118"/>
        <end position="225"/>
    </location>
</feature>
<name>A0A8J3GE98_9BACT</name>
<evidence type="ECO:0000256" key="3">
    <source>
        <dbReference type="ARBA" id="ARBA00022692"/>
    </source>
</evidence>
<dbReference type="Proteomes" id="UP000642829">
    <property type="component" value="Unassembled WGS sequence"/>
</dbReference>
<evidence type="ECO:0000313" key="11">
    <source>
        <dbReference type="Proteomes" id="UP000642829"/>
    </source>
</evidence>
<feature type="signal peptide" evidence="8">
    <location>
        <begin position="1"/>
        <end position="26"/>
    </location>
</feature>